<sequence>MVKKSTGNNAGKFLLVIIGIFSLTSCANGQDHKANQKWLENVKQAEQDAVVLNNESRFLPLTAIEDLKIASLDLGFAYHAVFDSLLNKYARVDGFSASSYLAAGSLDPLVDDTKYYNTLVIQVPDAALTDQRVVNFIRETEKKKKLLIVLFGNGKGLTALETLSSPVIWSPQFTPEAASCTAQAVFGGVAVTNVLKQAFGQKFREGAGFSTAKIRLKYTVPEEVGINAANLGKIDQVAAEAIREHAAPGAVVMVVKDGKVILNKAYGSHQYDKARAEKITDIFDLASVTKISATTMEVMHLVETGQLSLDSTLSKYIARTRGTNRQDIQVKEVMLHQAGFVSFIPFYQNLKPGDFSRDSSAEFPTKAADNYFMRKNYYKEVMWPQMLNSRLETRGKYVYSDLSMYYMKEIVEGITNEPLDQYVLKNFYTPLGMQTAGFNPRNRFDRDRIVPTEDDTYFRKTLLVGYVHDQGAAMVGGVSGHAGLFASANDLAILYQMVLNKGTYGGRQYFKPETVDLFTAKQSGVSRRGYGFDRWDPEVSKHYPSEFASPQTFGHTGYTGTCVWIDPQYNLVYIFLSNRVNPQVTDKLLNLSIRPRIQDVVYEAIKKGL</sequence>
<evidence type="ECO:0000313" key="4">
    <source>
        <dbReference type="Proteomes" id="UP000451233"/>
    </source>
</evidence>
<feature type="domain" description="Beta-lactamase-related" evidence="2">
    <location>
        <begin position="235"/>
        <end position="590"/>
    </location>
</feature>
<dbReference type="SUPFAM" id="SSF56601">
    <property type="entry name" value="beta-lactamase/transpeptidase-like"/>
    <property type="match status" value="1"/>
</dbReference>
<evidence type="ECO:0000313" key="3">
    <source>
        <dbReference type="EMBL" id="MXV16926.1"/>
    </source>
</evidence>
<accession>A0A7K1Y2L5</accession>
<evidence type="ECO:0000256" key="1">
    <source>
        <dbReference type="ARBA" id="ARBA00022801"/>
    </source>
</evidence>
<dbReference type="GO" id="GO:0016787">
    <property type="term" value="F:hydrolase activity"/>
    <property type="evidence" value="ECO:0007669"/>
    <property type="project" value="UniProtKB-KW"/>
</dbReference>
<dbReference type="EMBL" id="WVHS01000004">
    <property type="protein sequence ID" value="MXV16926.1"/>
    <property type="molecule type" value="Genomic_DNA"/>
</dbReference>
<keyword evidence="1 3" id="KW-0378">Hydrolase</keyword>
<dbReference type="PROSITE" id="PS51257">
    <property type="entry name" value="PROKAR_LIPOPROTEIN"/>
    <property type="match status" value="1"/>
</dbReference>
<dbReference type="InterPro" id="IPR012338">
    <property type="entry name" value="Beta-lactam/transpept-like"/>
</dbReference>
<dbReference type="AlphaFoldDB" id="A0A7K1Y2L5"/>
<dbReference type="RefSeq" id="WP_160907941.1">
    <property type="nucleotide sequence ID" value="NZ_WVHS01000004.1"/>
</dbReference>
<organism evidence="3 4">
    <name type="scientific">Hufsiella ginkgonis</name>
    <dbReference type="NCBI Taxonomy" id="2695274"/>
    <lineage>
        <taxon>Bacteria</taxon>
        <taxon>Pseudomonadati</taxon>
        <taxon>Bacteroidota</taxon>
        <taxon>Sphingobacteriia</taxon>
        <taxon>Sphingobacteriales</taxon>
        <taxon>Sphingobacteriaceae</taxon>
        <taxon>Hufsiella</taxon>
    </lineage>
</organism>
<gene>
    <name evidence="3" type="ORF">GS398_16620</name>
</gene>
<dbReference type="Gene3D" id="3.40.710.10">
    <property type="entry name" value="DD-peptidase/beta-lactamase superfamily"/>
    <property type="match status" value="1"/>
</dbReference>
<dbReference type="InterPro" id="IPR001466">
    <property type="entry name" value="Beta-lactam-related"/>
</dbReference>
<dbReference type="InterPro" id="IPR050789">
    <property type="entry name" value="Diverse_Enzym_Activities"/>
</dbReference>
<dbReference type="Proteomes" id="UP000451233">
    <property type="component" value="Unassembled WGS sequence"/>
</dbReference>
<proteinExistence type="predicted"/>
<protein>
    <submittedName>
        <fullName evidence="3">Serine hydrolase</fullName>
    </submittedName>
</protein>
<keyword evidence="4" id="KW-1185">Reference proteome</keyword>
<dbReference type="PANTHER" id="PTHR43283:SF11">
    <property type="entry name" value="BETA-LACTAMASE-RELATED DOMAIN-CONTAINING PROTEIN"/>
    <property type="match status" value="1"/>
</dbReference>
<name>A0A7K1Y2L5_9SPHI</name>
<reference evidence="3 4" key="1">
    <citation type="submission" date="2019-11" db="EMBL/GenBank/DDBJ databases">
        <title>Pedobacter sp. HMF7056 Genome sequencing and assembly.</title>
        <authorList>
            <person name="Kang H."/>
            <person name="Kim H."/>
            <person name="Joh K."/>
        </authorList>
    </citation>
    <scope>NUCLEOTIDE SEQUENCE [LARGE SCALE GENOMIC DNA]</scope>
    <source>
        <strain evidence="3 4">HMF7056</strain>
    </source>
</reference>
<evidence type="ECO:0000259" key="2">
    <source>
        <dbReference type="Pfam" id="PF00144"/>
    </source>
</evidence>
<comment type="caution">
    <text evidence="3">The sequence shown here is derived from an EMBL/GenBank/DDBJ whole genome shotgun (WGS) entry which is preliminary data.</text>
</comment>
<dbReference type="Pfam" id="PF00144">
    <property type="entry name" value="Beta-lactamase"/>
    <property type="match status" value="1"/>
</dbReference>
<dbReference type="PANTHER" id="PTHR43283">
    <property type="entry name" value="BETA-LACTAMASE-RELATED"/>
    <property type="match status" value="1"/>
</dbReference>